<sequence>MRRQGPCMRLKNVRPVCSHDNGRLPNTALRPPCDMPWQVDLLQARRRVRKLHSTKHDQPEWTTVSTTMLCATRNPPSLIRAFSTRILPHVHCPFPGRERRKGGQNADAGPSEMRWNDGEPKALLACLFSAQSCGDPAGCLMSKRPKEGCAPWGGLLRLEAR</sequence>
<dbReference type="AlphaFoldDB" id="E4ZHJ1"/>
<proteinExistence type="predicted"/>
<evidence type="ECO:0000313" key="1">
    <source>
        <dbReference type="EMBL" id="CBX90824.1"/>
    </source>
</evidence>
<dbReference type="VEuPathDB" id="FungiDB:LEMA_P058580.1"/>
<organism evidence="2">
    <name type="scientific">Leptosphaeria maculans (strain JN3 / isolate v23.1.3 / race Av1-4-5-6-7-8)</name>
    <name type="common">Blackleg fungus</name>
    <name type="synonym">Phoma lingam</name>
    <dbReference type="NCBI Taxonomy" id="985895"/>
    <lineage>
        <taxon>Eukaryota</taxon>
        <taxon>Fungi</taxon>
        <taxon>Dikarya</taxon>
        <taxon>Ascomycota</taxon>
        <taxon>Pezizomycotina</taxon>
        <taxon>Dothideomycetes</taxon>
        <taxon>Pleosporomycetidae</taxon>
        <taxon>Pleosporales</taxon>
        <taxon>Pleosporineae</taxon>
        <taxon>Leptosphaeriaceae</taxon>
        <taxon>Plenodomus</taxon>
        <taxon>Plenodomus lingam/Leptosphaeria maculans species complex</taxon>
    </lineage>
</organism>
<dbReference type="Proteomes" id="UP000002668">
    <property type="component" value="Genome"/>
</dbReference>
<evidence type="ECO:0000313" key="2">
    <source>
        <dbReference type="Proteomes" id="UP000002668"/>
    </source>
</evidence>
<dbReference type="HOGENOM" id="CLU_1644020_0_0_1"/>
<name>E4ZHJ1_LEPMJ</name>
<gene>
    <name evidence="1" type="ORF">LEMA_P058580.1</name>
</gene>
<accession>E4ZHJ1</accession>
<dbReference type="EMBL" id="FP929065">
    <property type="protein sequence ID" value="CBX90824.1"/>
    <property type="molecule type" value="Genomic_DNA"/>
</dbReference>
<protein>
    <submittedName>
        <fullName evidence="1">Predicted protein</fullName>
    </submittedName>
</protein>
<reference evidence="2" key="1">
    <citation type="journal article" date="2011" name="Nat. Commun.">
        <title>Effector diversification within compartments of the Leptosphaeria maculans genome affected by Repeat-Induced Point mutations.</title>
        <authorList>
            <person name="Rouxel T."/>
            <person name="Grandaubert J."/>
            <person name="Hane J.K."/>
            <person name="Hoede C."/>
            <person name="van de Wouw A.P."/>
            <person name="Couloux A."/>
            <person name="Dominguez V."/>
            <person name="Anthouard V."/>
            <person name="Bally P."/>
            <person name="Bourras S."/>
            <person name="Cozijnsen A.J."/>
            <person name="Ciuffetti L.M."/>
            <person name="Degrave A."/>
            <person name="Dilmaghani A."/>
            <person name="Duret L."/>
            <person name="Fudal I."/>
            <person name="Goodwin S.B."/>
            <person name="Gout L."/>
            <person name="Glaser N."/>
            <person name="Linglin J."/>
            <person name="Kema G.H.J."/>
            <person name="Lapalu N."/>
            <person name="Lawrence C.B."/>
            <person name="May K."/>
            <person name="Meyer M."/>
            <person name="Ollivier B."/>
            <person name="Poulain J."/>
            <person name="Schoch C.L."/>
            <person name="Simon A."/>
            <person name="Spatafora J.W."/>
            <person name="Stachowiak A."/>
            <person name="Turgeon B.G."/>
            <person name="Tyler B.M."/>
            <person name="Vincent D."/>
            <person name="Weissenbach J."/>
            <person name="Amselem J."/>
            <person name="Quesneville H."/>
            <person name="Oliver R.P."/>
            <person name="Wincker P."/>
            <person name="Balesdent M.-H."/>
            <person name="Howlett B.J."/>
        </authorList>
    </citation>
    <scope>NUCLEOTIDE SEQUENCE [LARGE SCALE GENOMIC DNA]</scope>
    <source>
        <strain evidence="2">JN3 / isolate v23.1.3 / race Av1-4-5-6-7-8</strain>
    </source>
</reference>
<dbReference type="InParanoid" id="E4ZHJ1"/>
<keyword evidence="2" id="KW-1185">Reference proteome</keyword>